<comment type="caution">
    <text evidence="2">The sequence shown here is derived from an EMBL/GenBank/DDBJ whole genome shotgun (WGS) entry which is preliminary data.</text>
</comment>
<gene>
    <name evidence="1" type="ORF">J9259_03900</name>
    <name evidence="2" type="ORF">KIY12_05565</name>
</gene>
<evidence type="ECO:0000313" key="2">
    <source>
        <dbReference type="EMBL" id="MBX8644176.1"/>
    </source>
</evidence>
<sequence>MKEASSIFSVDEDTVYRWAERWNSEKSVADLERSGRPPTSPPGGGGCVLFGTNITLANGTTIPVQLLRHGMKILSYNPDNGSLVDSTVLYVNSSSVTLVVNVNGIVYISGLNDQPVYVQVQNGTKEWVMLEQLNFTMKIYYPINNTWVPVSSLTILTGNFTVFDVVSSNFFYNGNYLRSDYIANGILLDKKAP</sequence>
<dbReference type="Proteomes" id="UP000716004">
    <property type="component" value="Unassembled WGS sequence"/>
</dbReference>
<protein>
    <submittedName>
        <fullName evidence="2">Uncharacterized protein</fullName>
    </submittedName>
</protein>
<dbReference type="Gene3D" id="2.170.16.10">
    <property type="entry name" value="Hedgehog/Intein (Hint) domain"/>
    <property type="match status" value="1"/>
</dbReference>
<accession>A0A8J7YS26</accession>
<evidence type="ECO:0000313" key="1">
    <source>
        <dbReference type="EMBL" id="MBX8631649.1"/>
    </source>
</evidence>
<dbReference type="EMBL" id="JAHEAC010000043">
    <property type="protein sequence ID" value="MBX8644176.1"/>
    <property type="molecule type" value="Genomic_DNA"/>
</dbReference>
<dbReference type="SUPFAM" id="SSF51294">
    <property type="entry name" value="Hedgehog/intein (Hint) domain"/>
    <property type="match status" value="1"/>
</dbReference>
<name>A0A8J7YS26_9ARCH</name>
<proteinExistence type="predicted"/>
<dbReference type="AlphaFoldDB" id="A0A8J7YS26"/>
<reference evidence="2" key="1">
    <citation type="submission" date="2021-05" db="EMBL/GenBank/DDBJ databases">
        <title>Genomic insights into ecological role and evolution of a novel Thermoplasmata order Candidatus Sysuiplasmatales.</title>
        <authorList>
            <person name="Yuan Y."/>
        </authorList>
    </citation>
    <scope>NUCLEOTIDE SEQUENCE</scope>
    <source>
        <strain evidence="2">TUT19-bin139</strain>
        <strain evidence="1">YP2-bin.285</strain>
    </source>
</reference>
<organism evidence="2 3">
    <name type="scientific">Candidatus Sysuiplasma superficiale</name>
    <dbReference type="NCBI Taxonomy" id="2823368"/>
    <lineage>
        <taxon>Archaea</taxon>
        <taxon>Methanobacteriati</taxon>
        <taxon>Thermoplasmatota</taxon>
        <taxon>Thermoplasmata</taxon>
        <taxon>Candidatus Sysuiplasmatales</taxon>
        <taxon>Candidatus Sysuiplasmataceae</taxon>
        <taxon>Candidatus Sysuiplasma</taxon>
    </lineage>
</organism>
<evidence type="ECO:0000313" key="3">
    <source>
        <dbReference type="Proteomes" id="UP000750197"/>
    </source>
</evidence>
<dbReference type="InterPro" id="IPR036844">
    <property type="entry name" value="Hint_dom_sf"/>
</dbReference>
<dbReference type="EMBL" id="JAGVSJ010000007">
    <property type="protein sequence ID" value="MBX8631649.1"/>
    <property type="molecule type" value="Genomic_DNA"/>
</dbReference>
<dbReference type="Proteomes" id="UP000750197">
    <property type="component" value="Unassembled WGS sequence"/>
</dbReference>